<evidence type="ECO:0000256" key="1">
    <source>
        <dbReference type="SAM" id="SignalP"/>
    </source>
</evidence>
<evidence type="ECO:0000313" key="2">
    <source>
        <dbReference type="EMBL" id="OCT81318.1"/>
    </source>
</evidence>
<feature type="chain" id="PRO_5036856513" evidence="1">
    <location>
        <begin position="20"/>
        <end position="162"/>
    </location>
</feature>
<dbReference type="PANTHER" id="PTHR45813">
    <property type="entry name" value="IG-LIKE DOMAIN-CONTAINING PROTEIN"/>
    <property type="match status" value="1"/>
</dbReference>
<sequence length="162" mass="18286">MEFVKVIAIILLMYTKRTGSEMRNSIGKPVDVECLDDFGECVEGNLSCKKCKGNFEGNITARCQRDEWKLVLENCVSPNMRSLLLDFETETTLLGDSWVTKPESFNPEVDHGQDQCLMVPRISSEIQKERTTAGNIVLIVTLLQKISLRCFIRVIVPSINSI</sequence>
<name>A0A974HKN5_XENLA</name>
<organism evidence="2 3">
    <name type="scientific">Xenopus laevis</name>
    <name type="common">African clawed frog</name>
    <dbReference type="NCBI Taxonomy" id="8355"/>
    <lineage>
        <taxon>Eukaryota</taxon>
        <taxon>Metazoa</taxon>
        <taxon>Chordata</taxon>
        <taxon>Craniata</taxon>
        <taxon>Vertebrata</taxon>
        <taxon>Euteleostomi</taxon>
        <taxon>Amphibia</taxon>
        <taxon>Batrachia</taxon>
        <taxon>Anura</taxon>
        <taxon>Pipoidea</taxon>
        <taxon>Pipidae</taxon>
        <taxon>Xenopodinae</taxon>
        <taxon>Xenopus</taxon>
        <taxon>Xenopus</taxon>
    </lineage>
</organism>
<accession>A0A974HKN5</accession>
<proteinExistence type="predicted"/>
<dbReference type="Proteomes" id="UP000694892">
    <property type="component" value="Chromosome 5L"/>
</dbReference>
<dbReference type="InterPro" id="IPR051587">
    <property type="entry name" value="Adhesion_GPCR"/>
</dbReference>
<dbReference type="GO" id="GO:0004930">
    <property type="term" value="F:G protein-coupled receptor activity"/>
    <property type="evidence" value="ECO:0007669"/>
    <property type="project" value="TreeGrafter"/>
</dbReference>
<reference evidence="3" key="1">
    <citation type="journal article" date="2016" name="Nature">
        <title>Genome evolution in the allotetraploid frog Xenopus laevis.</title>
        <authorList>
            <person name="Session A.M."/>
            <person name="Uno Y."/>
            <person name="Kwon T."/>
            <person name="Chapman J.A."/>
            <person name="Toyoda A."/>
            <person name="Takahashi S."/>
            <person name="Fukui A."/>
            <person name="Hikosaka A."/>
            <person name="Suzuki A."/>
            <person name="Kondo M."/>
            <person name="van Heeringen S.J."/>
            <person name="Quigley I."/>
            <person name="Heinz S."/>
            <person name="Ogino H."/>
            <person name="Ochi H."/>
            <person name="Hellsten U."/>
            <person name="Lyons J.B."/>
            <person name="Simakov O."/>
            <person name="Putnam N."/>
            <person name="Stites J."/>
            <person name="Kuroki Y."/>
            <person name="Tanaka T."/>
            <person name="Michiue T."/>
            <person name="Watanabe M."/>
            <person name="Bogdanovic O."/>
            <person name="Lister R."/>
            <person name="Georgiou G."/>
            <person name="Paranjpe S.S."/>
            <person name="van Kruijsbergen I."/>
            <person name="Shu S."/>
            <person name="Carlson J."/>
            <person name="Kinoshita T."/>
            <person name="Ohta Y."/>
            <person name="Mawaribuchi S."/>
            <person name="Jenkins J."/>
            <person name="Grimwood J."/>
            <person name="Schmutz J."/>
            <person name="Mitros T."/>
            <person name="Mozaffari S.V."/>
            <person name="Suzuki Y."/>
            <person name="Haramoto Y."/>
            <person name="Yamamoto T.S."/>
            <person name="Takagi C."/>
            <person name="Heald R."/>
            <person name="Miller K."/>
            <person name="Haudenschild C."/>
            <person name="Kitzman J."/>
            <person name="Nakayama T."/>
            <person name="Izutsu Y."/>
            <person name="Robert J."/>
            <person name="Fortriede J."/>
            <person name="Burns K."/>
            <person name="Lotay V."/>
            <person name="Karimi K."/>
            <person name="Yasuoka Y."/>
            <person name="Dichmann D.S."/>
            <person name="Flajnik M.F."/>
            <person name="Houston D.W."/>
            <person name="Shendure J."/>
            <person name="DuPasquier L."/>
            <person name="Vize P.D."/>
            <person name="Zorn A.M."/>
            <person name="Ito M."/>
            <person name="Marcotte E.M."/>
            <person name="Wallingford J.B."/>
            <person name="Ito Y."/>
            <person name="Asashima M."/>
            <person name="Ueno N."/>
            <person name="Matsuda Y."/>
            <person name="Veenstra G.J."/>
            <person name="Fujiyama A."/>
            <person name="Harland R.M."/>
            <person name="Taira M."/>
            <person name="Rokhsar D.S."/>
        </authorList>
    </citation>
    <scope>NUCLEOTIDE SEQUENCE [LARGE SCALE GENOMIC DNA]</scope>
    <source>
        <strain evidence="3">J</strain>
    </source>
</reference>
<evidence type="ECO:0000313" key="3">
    <source>
        <dbReference type="Proteomes" id="UP000694892"/>
    </source>
</evidence>
<dbReference type="GO" id="GO:0007189">
    <property type="term" value="P:adenylate cyclase-activating G protein-coupled receptor signaling pathway"/>
    <property type="evidence" value="ECO:0007669"/>
    <property type="project" value="TreeGrafter"/>
</dbReference>
<dbReference type="PANTHER" id="PTHR45813:SF1">
    <property type="entry name" value="ADHESION G PROTEIN-COUPLED RECEPTOR F4"/>
    <property type="match status" value="1"/>
</dbReference>
<protein>
    <submittedName>
        <fullName evidence="2">Uncharacterized protein</fullName>
    </submittedName>
</protein>
<dbReference type="AlphaFoldDB" id="A0A974HKN5"/>
<keyword evidence="1" id="KW-0732">Signal</keyword>
<dbReference type="EMBL" id="CM004474">
    <property type="protein sequence ID" value="OCT81318.1"/>
    <property type="molecule type" value="Genomic_DNA"/>
</dbReference>
<feature type="signal peptide" evidence="1">
    <location>
        <begin position="1"/>
        <end position="19"/>
    </location>
</feature>
<gene>
    <name evidence="2" type="ORF">XELAEV_18028136mg</name>
</gene>